<reference evidence="2" key="1">
    <citation type="journal article" date="2019" name="Int. J. Syst. Evol. Microbiol.">
        <title>The Global Catalogue of Microorganisms (GCM) 10K type strain sequencing project: providing services to taxonomists for standard genome sequencing and annotation.</title>
        <authorList>
            <consortium name="The Broad Institute Genomics Platform"/>
            <consortium name="The Broad Institute Genome Sequencing Center for Infectious Disease"/>
            <person name="Wu L."/>
            <person name="Ma J."/>
        </authorList>
    </citation>
    <scope>NUCLEOTIDE SEQUENCE [LARGE SCALE GENOMIC DNA]</scope>
    <source>
        <strain evidence="2">CGMCC 4.7204</strain>
    </source>
</reference>
<dbReference type="RefSeq" id="WP_378547792.1">
    <property type="nucleotide sequence ID" value="NZ_JBHSBA010000003.1"/>
</dbReference>
<protein>
    <recommendedName>
        <fullName evidence="3">DUF4384 domain-containing protein</fullName>
    </recommendedName>
</protein>
<dbReference type="Proteomes" id="UP001595767">
    <property type="component" value="Unassembled WGS sequence"/>
</dbReference>
<evidence type="ECO:0000313" key="1">
    <source>
        <dbReference type="EMBL" id="MFC4124918.1"/>
    </source>
</evidence>
<evidence type="ECO:0000313" key="2">
    <source>
        <dbReference type="Proteomes" id="UP001595767"/>
    </source>
</evidence>
<proteinExistence type="predicted"/>
<dbReference type="EMBL" id="JBHSBA010000003">
    <property type="protein sequence ID" value="MFC4124918.1"/>
    <property type="molecule type" value="Genomic_DNA"/>
</dbReference>
<comment type="caution">
    <text evidence="1">The sequence shown here is derived from an EMBL/GenBank/DDBJ whole genome shotgun (WGS) entry which is preliminary data.</text>
</comment>
<name>A0ABV8L2G9_9NOCA</name>
<keyword evidence="2" id="KW-1185">Reference proteome</keyword>
<organism evidence="1 2">
    <name type="scientific">Nocardia rhizosphaerae</name>
    <dbReference type="NCBI Taxonomy" id="1691571"/>
    <lineage>
        <taxon>Bacteria</taxon>
        <taxon>Bacillati</taxon>
        <taxon>Actinomycetota</taxon>
        <taxon>Actinomycetes</taxon>
        <taxon>Mycobacteriales</taxon>
        <taxon>Nocardiaceae</taxon>
        <taxon>Nocardia</taxon>
    </lineage>
</organism>
<accession>A0ABV8L2G9</accession>
<gene>
    <name evidence="1" type="ORF">ACFOW8_08270</name>
</gene>
<sequence>MATPFTAITTTVSGTTPVQIATWQRGDSAFAVLVRASNGSSATVWLTSDPNGTKAEAFPFYGGDLIGFDVPAKASAYAPTPPAETLYAFTNAGQATEVSVLIEPR</sequence>
<evidence type="ECO:0008006" key="3">
    <source>
        <dbReference type="Google" id="ProtNLM"/>
    </source>
</evidence>